<dbReference type="InterPro" id="IPR003879">
    <property type="entry name" value="Butyrophylin_SPRY"/>
</dbReference>
<protein>
    <recommendedName>
        <fullName evidence="1">B30.2/SPRY domain-containing protein</fullName>
    </recommendedName>
</protein>
<dbReference type="InterPro" id="IPR043136">
    <property type="entry name" value="B30.2/SPRY_sf"/>
</dbReference>
<dbReference type="PRINTS" id="PR01407">
    <property type="entry name" value="BUTYPHLNCDUF"/>
</dbReference>
<name>A0A8T3CQ84_9TELE</name>
<keyword evidence="3" id="KW-1185">Reference proteome</keyword>
<dbReference type="SUPFAM" id="SSF49899">
    <property type="entry name" value="Concanavalin A-like lectins/glucanases"/>
    <property type="match status" value="1"/>
</dbReference>
<dbReference type="InterPro" id="IPR006574">
    <property type="entry name" value="PRY"/>
</dbReference>
<feature type="domain" description="B30.2/SPRY" evidence="1">
    <location>
        <begin position="336"/>
        <end position="513"/>
    </location>
</feature>
<sequence>MATVRQDNTTIWDSNSLDTFGGTHKKVTPCECRSQPVPKPNFNSSQDGEFNEKNKQRKVILLFKKFLKSCRLSEKEPESLDESKRIIRDLAKQLDRILQLRHHASLSRVIEDSCTELNCEDFILQWAEKLRNLPKNEQFKQAEQEDTMAVTSVEKSLRSESKLILFKFAWNQTFSTKELEEEEVERLQELVELWRRGDLPAMSPVLEVILMRLRQELPQKVPVVHRPVNKSRGHSQAAMEPMDPAQAERLKEAQRVLSRWACSLKILPQSSVCSVCVGEEVSEVMKELERQWKRGLLPNLLPVLEFTMWSLIQPQAQEGSIPQLWLKSKQRFRHTAAMRHIPQSVWKWIREASADIKLDPETSHPDLRLSADRKRVKMDTIIESKCDPRDGHRRSRHKYDGWWCVQGSEGFTEGRHYWEVGVQGKVEWRIGVVKESADRRGFIDLNTQSGYWTLRLQGAPSRLGVHLDMEEGQLSFNDVERSCHIYTFNDDFDEKVYPLFGTVETDREIVILQ</sequence>
<dbReference type="Pfam" id="PF00622">
    <property type="entry name" value="SPRY"/>
    <property type="match status" value="1"/>
</dbReference>
<dbReference type="SMART" id="SM00449">
    <property type="entry name" value="SPRY"/>
    <property type="match status" value="1"/>
</dbReference>
<gene>
    <name evidence="2" type="ORF">AGOR_G00220270</name>
</gene>
<accession>A0A8T3CQ84</accession>
<proteinExistence type="predicted"/>
<reference evidence="2" key="1">
    <citation type="submission" date="2021-01" db="EMBL/GenBank/DDBJ databases">
        <authorList>
            <person name="Zahm M."/>
            <person name="Roques C."/>
            <person name="Cabau C."/>
            <person name="Klopp C."/>
            <person name="Donnadieu C."/>
            <person name="Jouanno E."/>
            <person name="Lampietro C."/>
            <person name="Louis A."/>
            <person name="Herpin A."/>
            <person name="Echchiki A."/>
            <person name="Berthelot C."/>
            <person name="Parey E."/>
            <person name="Roest-Crollius H."/>
            <person name="Braasch I."/>
            <person name="Postlethwait J."/>
            <person name="Bobe J."/>
            <person name="Montfort J."/>
            <person name="Bouchez O."/>
            <person name="Begum T."/>
            <person name="Mejri S."/>
            <person name="Adams A."/>
            <person name="Chen W.-J."/>
            <person name="Guiguen Y."/>
        </authorList>
    </citation>
    <scope>NUCLEOTIDE SEQUENCE</scope>
    <source>
        <tissue evidence="2">Blood</tissue>
    </source>
</reference>
<dbReference type="Pfam" id="PF13765">
    <property type="entry name" value="PRY"/>
    <property type="match status" value="1"/>
</dbReference>
<evidence type="ECO:0000313" key="3">
    <source>
        <dbReference type="Proteomes" id="UP000829720"/>
    </source>
</evidence>
<dbReference type="InterPro" id="IPR003877">
    <property type="entry name" value="SPRY_dom"/>
</dbReference>
<dbReference type="OrthoDB" id="128536at2759"/>
<dbReference type="InterPro" id="IPR001870">
    <property type="entry name" value="B30.2/SPRY"/>
</dbReference>
<dbReference type="InterPro" id="IPR050143">
    <property type="entry name" value="TRIM/RBCC"/>
</dbReference>
<dbReference type="Gene3D" id="2.60.120.920">
    <property type="match status" value="1"/>
</dbReference>
<dbReference type="PROSITE" id="PS50188">
    <property type="entry name" value="B302_SPRY"/>
    <property type="match status" value="1"/>
</dbReference>
<dbReference type="PANTHER" id="PTHR24103">
    <property type="entry name" value="E3 UBIQUITIN-PROTEIN LIGASE TRIM"/>
    <property type="match status" value="1"/>
</dbReference>
<organism evidence="2 3">
    <name type="scientific">Albula goreensis</name>
    <dbReference type="NCBI Taxonomy" id="1534307"/>
    <lineage>
        <taxon>Eukaryota</taxon>
        <taxon>Metazoa</taxon>
        <taxon>Chordata</taxon>
        <taxon>Craniata</taxon>
        <taxon>Vertebrata</taxon>
        <taxon>Euteleostomi</taxon>
        <taxon>Actinopterygii</taxon>
        <taxon>Neopterygii</taxon>
        <taxon>Teleostei</taxon>
        <taxon>Albuliformes</taxon>
        <taxon>Albulidae</taxon>
        <taxon>Albula</taxon>
    </lineage>
</organism>
<dbReference type="InterPro" id="IPR013320">
    <property type="entry name" value="ConA-like_dom_sf"/>
</dbReference>
<dbReference type="Proteomes" id="UP000829720">
    <property type="component" value="Unassembled WGS sequence"/>
</dbReference>
<evidence type="ECO:0000313" key="2">
    <source>
        <dbReference type="EMBL" id="KAI1885444.1"/>
    </source>
</evidence>
<comment type="caution">
    <text evidence="2">The sequence shown here is derived from an EMBL/GenBank/DDBJ whole genome shotgun (WGS) entry which is preliminary data.</text>
</comment>
<dbReference type="SMART" id="SM00589">
    <property type="entry name" value="PRY"/>
    <property type="match status" value="1"/>
</dbReference>
<dbReference type="AlphaFoldDB" id="A0A8T3CQ84"/>
<evidence type="ECO:0000259" key="1">
    <source>
        <dbReference type="PROSITE" id="PS50188"/>
    </source>
</evidence>
<dbReference type="EMBL" id="JAERUA010000021">
    <property type="protein sequence ID" value="KAI1885444.1"/>
    <property type="molecule type" value="Genomic_DNA"/>
</dbReference>